<accession>A0AAD5DIB9</accession>
<gene>
    <name evidence="2" type="ORF">COHA_009278</name>
</gene>
<evidence type="ECO:0000256" key="1">
    <source>
        <dbReference type="SAM" id="MobiDB-lite"/>
    </source>
</evidence>
<protein>
    <submittedName>
        <fullName evidence="2">Uncharacterized protein</fullName>
    </submittedName>
</protein>
<organism evidence="2 3">
    <name type="scientific">Chlorella ohadii</name>
    <dbReference type="NCBI Taxonomy" id="2649997"/>
    <lineage>
        <taxon>Eukaryota</taxon>
        <taxon>Viridiplantae</taxon>
        <taxon>Chlorophyta</taxon>
        <taxon>core chlorophytes</taxon>
        <taxon>Trebouxiophyceae</taxon>
        <taxon>Chlorellales</taxon>
        <taxon>Chlorellaceae</taxon>
        <taxon>Chlorella clade</taxon>
        <taxon>Chlorella</taxon>
    </lineage>
</organism>
<dbReference type="Proteomes" id="UP001205105">
    <property type="component" value="Unassembled WGS sequence"/>
</dbReference>
<evidence type="ECO:0000313" key="2">
    <source>
        <dbReference type="EMBL" id="KAI7836878.1"/>
    </source>
</evidence>
<feature type="region of interest" description="Disordered" evidence="1">
    <location>
        <begin position="38"/>
        <end position="66"/>
    </location>
</feature>
<evidence type="ECO:0000313" key="3">
    <source>
        <dbReference type="Proteomes" id="UP001205105"/>
    </source>
</evidence>
<keyword evidence="3" id="KW-1185">Reference proteome</keyword>
<feature type="compositionally biased region" description="Low complexity" evidence="1">
    <location>
        <begin position="51"/>
        <end position="60"/>
    </location>
</feature>
<reference evidence="2" key="1">
    <citation type="submission" date="2020-11" db="EMBL/GenBank/DDBJ databases">
        <title>Chlorella ohadii genome sequencing and assembly.</title>
        <authorList>
            <person name="Murik O."/>
            <person name="Treves H."/>
            <person name="Kedem I."/>
            <person name="Shotland Y."/>
            <person name="Kaplan A."/>
        </authorList>
    </citation>
    <scope>NUCLEOTIDE SEQUENCE</scope>
    <source>
        <strain evidence="2">1</strain>
    </source>
</reference>
<proteinExistence type="predicted"/>
<name>A0AAD5DIB9_9CHLO</name>
<dbReference type="EMBL" id="JADXDR010000171">
    <property type="protein sequence ID" value="KAI7836878.1"/>
    <property type="molecule type" value="Genomic_DNA"/>
</dbReference>
<sequence length="150" mass="15058">MTSLLKRLSITKARLEDAGVPSSASARLTSSTSFSDFSMGAHQDADDHHAPAPLAAAPADACPPSPSVLATSAPAAGYGFSGLAESAALRIPRASMAHILEQRLFANGNGALQQEAAVAACAARNRSKTAGAAGQLGSWGGSCGSRLCHV</sequence>
<dbReference type="AlphaFoldDB" id="A0AAD5DIB9"/>
<comment type="caution">
    <text evidence="2">The sequence shown here is derived from an EMBL/GenBank/DDBJ whole genome shotgun (WGS) entry which is preliminary data.</text>
</comment>